<comment type="caution">
    <text evidence="1">The sequence shown here is derived from an EMBL/GenBank/DDBJ whole genome shotgun (WGS) entry which is preliminary data.</text>
</comment>
<accession>A0A927MRC0</accession>
<dbReference type="EMBL" id="JADBEL010000019">
    <property type="protein sequence ID" value="MBE1555941.1"/>
    <property type="molecule type" value="Genomic_DNA"/>
</dbReference>
<keyword evidence="2" id="KW-1185">Reference proteome</keyword>
<dbReference type="AlphaFoldDB" id="A0A927MRC0"/>
<reference evidence="1" key="1">
    <citation type="submission" date="2020-10" db="EMBL/GenBank/DDBJ databases">
        <title>Genomic Encyclopedia of Type Strains, Phase IV (KMG-IV): sequencing the most valuable type-strain genomes for metagenomic binning, comparative biology and taxonomic classification.</title>
        <authorList>
            <person name="Goeker M."/>
        </authorList>
    </citation>
    <scope>NUCLEOTIDE SEQUENCE</scope>
    <source>
        <strain evidence="1">DSM 13886</strain>
    </source>
</reference>
<gene>
    <name evidence="1" type="ORF">H4683_003062</name>
</gene>
<dbReference type="Proteomes" id="UP000658225">
    <property type="component" value="Unassembled WGS sequence"/>
</dbReference>
<organism evidence="1 2">
    <name type="scientific">Sporosarcina limicola</name>
    <dbReference type="NCBI Taxonomy" id="34101"/>
    <lineage>
        <taxon>Bacteria</taxon>
        <taxon>Bacillati</taxon>
        <taxon>Bacillota</taxon>
        <taxon>Bacilli</taxon>
        <taxon>Bacillales</taxon>
        <taxon>Caryophanaceae</taxon>
        <taxon>Sporosarcina</taxon>
    </lineage>
</organism>
<evidence type="ECO:0008006" key="3">
    <source>
        <dbReference type="Google" id="ProtNLM"/>
    </source>
</evidence>
<name>A0A927MRC0_9BACL</name>
<sequence>MNYFILTQDERIPDVVEPIGISQVLKREMLTMERVDELENLDRQFPILEKGTSDYIDFIEKPISLLSNPLKQLIEKYAPRMPLKSVVLMDSKKRSQVLYWLMIPPPVACLSEQTEFHPDGTVKKLVIEEELAAPYTVFKVEGLREDYLIVNVTLAESLLRRAFRGVRLVKVQTAGRWNEVQGNHSFNY</sequence>
<proteinExistence type="predicted"/>
<evidence type="ECO:0000313" key="2">
    <source>
        <dbReference type="Proteomes" id="UP000658225"/>
    </source>
</evidence>
<dbReference type="RefSeq" id="WP_192599630.1">
    <property type="nucleotide sequence ID" value="NZ_JADBEL010000019.1"/>
</dbReference>
<protein>
    <recommendedName>
        <fullName evidence="3">Serine protease</fullName>
    </recommendedName>
</protein>
<evidence type="ECO:0000313" key="1">
    <source>
        <dbReference type="EMBL" id="MBE1555941.1"/>
    </source>
</evidence>